<organism evidence="2 3">
    <name type="scientific">Roseibium salinum</name>
    <dbReference type="NCBI Taxonomy" id="1604349"/>
    <lineage>
        <taxon>Bacteria</taxon>
        <taxon>Pseudomonadati</taxon>
        <taxon>Pseudomonadota</taxon>
        <taxon>Alphaproteobacteria</taxon>
        <taxon>Hyphomicrobiales</taxon>
        <taxon>Stappiaceae</taxon>
        <taxon>Roseibium</taxon>
    </lineage>
</organism>
<name>A0ABT3QWI1_9HYPH</name>
<accession>A0ABT3QWI1</accession>
<gene>
    <name evidence="2" type="ORF">ON753_02535</name>
</gene>
<evidence type="ECO:0000256" key="1">
    <source>
        <dbReference type="SAM" id="MobiDB-lite"/>
    </source>
</evidence>
<sequence length="73" mass="8264">MTKGGKDDRKQEKADGKPQPQESDAPVPDSGDHGTDQYETFLDQAKELDDAAAENRFQSVLRRILPVRRKPRK</sequence>
<keyword evidence="3" id="KW-1185">Reference proteome</keyword>
<proteinExistence type="predicted"/>
<evidence type="ECO:0000313" key="3">
    <source>
        <dbReference type="Proteomes" id="UP001300261"/>
    </source>
</evidence>
<protein>
    <submittedName>
        <fullName evidence="2">Uncharacterized protein</fullName>
    </submittedName>
</protein>
<evidence type="ECO:0000313" key="2">
    <source>
        <dbReference type="EMBL" id="MCX2721284.1"/>
    </source>
</evidence>
<feature type="region of interest" description="Disordered" evidence="1">
    <location>
        <begin position="1"/>
        <end position="41"/>
    </location>
</feature>
<feature type="compositionally biased region" description="Basic and acidic residues" evidence="1">
    <location>
        <begin position="1"/>
        <end position="16"/>
    </location>
</feature>
<comment type="caution">
    <text evidence="2">The sequence shown here is derived from an EMBL/GenBank/DDBJ whole genome shotgun (WGS) entry which is preliminary data.</text>
</comment>
<reference evidence="2 3" key="1">
    <citation type="journal article" date="2016" name="Int. J. Syst. Evol. Microbiol.">
        <title>Labrenzia salina sp. nov., isolated from the rhizosphere of the halophyte Arthrocnemum macrostachyum.</title>
        <authorList>
            <person name="Camacho M."/>
            <person name="Redondo-Gomez S."/>
            <person name="Rodriguez-Llorente I."/>
            <person name="Rohde M."/>
            <person name="Sproer C."/>
            <person name="Schumann P."/>
            <person name="Klenk H.P."/>
            <person name="Montero-Calasanz M.D.C."/>
        </authorList>
    </citation>
    <scope>NUCLEOTIDE SEQUENCE [LARGE SCALE GENOMIC DNA]</scope>
    <source>
        <strain evidence="2 3">DSM 29163</strain>
    </source>
</reference>
<dbReference type="RefSeq" id="WP_265960985.1">
    <property type="nucleotide sequence ID" value="NZ_JAPEVI010000002.1"/>
</dbReference>
<dbReference type="EMBL" id="JAPEVI010000002">
    <property type="protein sequence ID" value="MCX2721284.1"/>
    <property type="molecule type" value="Genomic_DNA"/>
</dbReference>
<dbReference type="Proteomes" id="UP001300261">
    <property type="component" value="Unassembled WGS sequence"/>
</dbReference>